<dbReference type="EMBL" id="JAEANY010000002">
    <property type="protein sequence ID" value="MBH5322086.1"/>
    <property type="molecule type" value="Genomic_DNA"/>
</dbReference>
<evidence type="ECO:0000256" key="1">
    <source>
        <dbReference type="SAM" id="MobiDB-lite"/>
    </source>
</evidence>
<dbReference type="InterPro" id="IPR010865">
    <property type="entry name" value="DUF1499"/>
</dbReference>
<feature type="transmembrane region" description="Helical" evidence="2">
    <location>
        <begin position="45"/>
        <end position="67"/>
    </location>
</feature>
<evidence type="ECO:0000313" key="3">
    <source>
        <dbReference type="EMBL" id="MBH5322086.1"/>
    </source>
</evidence>
<reference evidence="3 4" key="1">
    <citation type="submission" date="2020-11" db="EMBL/GenBank/DDBJ databases">
        <title>Erythrobacter sediminis sp. nov., a marine bacterium from a tidal flat of Garorim Bay.</title>
        <authorList>
            <person name="Kim D."/>
            <person name="Yoo Y."/>
            <person name="Kim J.-J."/>
        </authorList>
    </citation>
    <scope>NUCLEOTIDE SEQUENCE [LARGE SCALE GENOMIC DNA]</scope>
    <source>
        <strain evidence="3 4">JGD-13</strain>
    </source>
</reference>
<feature type="transmembrane region" description="Helical" evidence="2">
    <location>
        <begin position="116"/>
        <end position="136"/>
    </location>
</feature>
<keyword evidence="2" id="KW-0812">Transmembrane</keyword>
<proteinExistence type="predicted"/>
<accession>A0ABS0N294</accession>
<dbReference type="Proteomes" id="UP000602442">
    <property type="component" value="Unassembled WGS sequence"/>
</dbReference>
<organism evidence="3 4">
    <name type="scientific">Aurantiacibacter sediminis</name>
    <dbReference type="NCBI Taxonomy" id="2793064"/>
    <lineage>
        <taxon>Bacteria</taxon>
        <taxon>Pseudomonadati</taxon>
        <taxon>Pseudomonadota</taxon>
        <taxon>Alphaproteobacteria</taxon>
        <taxon>Sphingomonadales</taxon>
        <taxon>Erythrobacteraceae</taxon>
        <taxon>Aurantiacibacter</taxon>
    </lineage>
</organism>
<keyword evidence="2" id="KW-0472">Membrane</keyword>
<evidence type="ECO:0000256" key="2">
    <source>
        <dbReference type="SAM" id="Phobius"/>
    </source>
</evidence>
<feature type="transmembrane region" description="Helical" evidence="2">
    <location>
        <begin position="79"/>
        <end position="104"/>
    </location>
</feature>
<sequence length="285" mass="31246">MSDDAKNDPAATPGVKPVGVTPEPTEPNSDATTANTKDKSKITRLIGNFSLGGALIMLIIALGSLVLARYGIIGKLDGFSWFMMMMRPFAGIAVIALIGIIIGLMRKRGAGWRNPLALIISLAMLAVYYLQVIAPYQSNPEMHDITTDVDDPPQFQTLPLRDDYLEMYEGDIEAWRSAHRESYPDLEPVIIDQPPELVIADARALAEERGWEIAEYSPEEGRLEATATAGFIRFFDDVVVEVTPIADGSTRVDMRSISRVGGSDLGYNAARIEAFLADLEEVPMR</sequence>
<keyword evidence="2" id="KW-1133">Transmembrane helix</keyword>
<dbReference type="Pfam" id="PF07386">
    <property type="entry name" value="DUF1499"/>
    <property type="match status" value="1"/>
</dbReference>
<gene>
    <name evidence="3" type="ORF">I5L03_05760</name>
</gene>
<comment type="caution">
    <text evidence="3">The sequence shown here is derived from an EMBL/GenBank/DDBJ whole genome shotgun (WGS) entry which is preliminary data.</text>
</comment>
<dbReference type="RefSeq" id="WP_197920811.1">
    <property type="nucleotide sequence ID" value="NZ_CAWPTA010000007.1"/>
</dbReference>
<protein>
    <submittedName>
        <fullName evidence="3">DUF1499 domain-containing protein</fullName>
    </submittedName>
</protein>
<feature type="compositionally biased region" description="Polar residues" evidence="1">
    <location>
        <begin position="26"/>
        <end position="35"/>
    </location>
</feature>
<keyword evidence="4" id="KW-1185">Reference proteome</keyword>
<name>A0ABS0N294_9SPHN</name>
<feature type="region of interest" description="Disordered" evidence="1">
    <location>
        <begin position="1"/>
        <end position="37"/>
    </location>
</feature>
<evidence type="ECO:0000313" key="4">
    <source>
        <dbReference type="Proteomes" id="UP000602442"/>
    </source>
</evidence>